<reference evidence="2" key="1">
    <citation type="submission" date="2020-05" db="EMBL/GenBank/DDBJ databases">
        <authorList>
            <person name="Chiriac C."/>
            <person name="Salcher M."/>
            <person name="Ghai R."/>
            <person name="Kavagutti S V."/>
        </authorList>
    </citation>
    <scope>NUCLEOTIDE SEQUENCE</scope>
</reference>
<feature type="region of interest" description="Disordered" evidence="1">
    <location>
        <begin position="536"/>
        <end position="620"/>
    </location>
</feature>
<name>A0A6J7IQH8_9ZZZZ</name>
<dbReference type="EMBL" id="CAFBNB010000143">
    <property type="protein sequence ID" value="CAB4933558.1"/>
    <property type="molecule type" value="Genomic_DNA"/>
</dbReference>
<evidence type="ECO:0000256" key="1">
    <source>
        <dbReference type="SAM" id="MobiDB-lite"/>
    </source>
</evidence>
<protein>
    <submittedName>
        <fullName evidence="2">Unannotated protein</fullName>
    </submittedName>
</protein>
<sequence>MPKLGVGEAPQLSVGGALATGAHKVGGFLGHTGRIIDNTDKGAEELAAGKPGLGLVKSTAALGVWGSRKVLGAPLKSIPIPLMDQLGGEVGKAVYSAGGLMVEGAGKAVRGLTERKAMEQRRAHAYRDFVGETSKDEDGEAIERGVVDASGHQAGDTNESLEALRSDFVGGEGQGEGGERVGQNWQSLRNRVLAQGVTFGPQFAKQGIEKDRSAWTNYRQGDVRDEVVDGVRVPYKDKNLNDDTTAPVSIKDTMTASDKRSANAAGLPQQSIGWGEYMKMRLADRANKAENDLAEYATLPRDQAKKAGGLLWQGLTSAGGDSAWTGPKIRHAHRDASEVPNVPEGWAAMDAEQRKAHVGEEKWGSHEATYRRERQAGHDDKLIWDNQAMEAGSKPGFFRKLLLGDRRERIPRTRMVKDENTQEMRKEWLRSPRVNFNGRSNMLKPDDPRLQYHGQSGVDALTKSLDGYIATREFGTRMPDPVPEPAPEANLAKARAKGAEMLQKAQVARMDTDAFGARAVQDKAVKDQIKHWMGTAKNLPVGDGQGPDFDVNDDEGHGEAERASVQGNPVFDRPDFDVDDDEGSGAFGGISLAGSESQGSDPRPREDDARFKDKGSGEGMNYVSAFESELDAWKARNPGRT</sequence>
<organism evidence="2">
    <name type="scientific">freshwater metagenome</name>
    <dbReference type="NCBI Taxonomy" id="449393"/>
    <lineage>
        <taxon>unclassified sequences</taxon>
        <taxon>metagenomes</taxon>
        <taxon>ecological metagenomes</taxon>
    </lineage>
</organism>
<feature type="compositionally biased region" description="Basic and acidic residues" evidence="1">
    <location>
        <begin position="602"/>
        <end position="616"/>
    </location>
</feature>
<dbReference type="AlphaFoldDB" id="A0A6J7IQH8"/>
<evidence type="ECO:0000313" key="2">
    <source>
        <dbReference type="EMBL" id="CAB4933558.1"/>
    </source>
</evidence>
<proteinExistence type="predicted"/>
<gene>
    <name evidence="2" type="ORF">UFOPK3720_00840</name>
</gene>
<accession>A0A6J7IQH8</accession>